<protein>
    <submittedName>
        <fullName evidence="1">Uncharacterized protein</fullName>
    </submittedName>
</protein>
<proteinExistence type="predicted"/>
<dbReference type="Proteomes" id="UP000790377">
    <property type="component" value="Unassembled WGS sequence"/>
</dbReference>
<gene>
    <name evidence="1" type="ORF">BJ138DRAFT_1184373</name>
</gene>
<dbReference type="EMBL" id="MU268814">
    <property type="protein sequence ID" value="KAH7903685.1"/>
    <property type="molecule type" value="Genomic_DNA"/>
</dbReference>
<feature type="non-terminal residue" evidence="1">
    <location>
        <position position="225"/>
    </location>
</feature>
<evidence type="ECO:0000313" key="1">
    <source>
        <dbReference type="EMBL" id="KAH7903685.1"/>
    </source>
</evidence>
<accession>A0ACB7ZR63</accession>
<reference evidence="1" key="1">
    <citation type="journal article" date="2021" name="New Phytol.">
        <title>Evolutionary innovations through gain and loss of genes in the ectomycorrhizal Boletales.</title>
        <authorList>
            <person name="Wu G."/>
            <person name="Miyauchi S."/>
            <person name="Morin E."/>
            <person name="Kuo A."/>
            <person name="Drula E."/>
            <person name="Varga T."/>
            <person name="Kohler A."/>
            <person name="Feng B."/>
            <person name="Cao Y."/>
            <person name="Lipzen A."/>
            <person name="Daum C."/>
            <person name="Hundley H."/>
            <person name="Pangilinan J."/>
            <person name="Johnson J."/>
            <person name="Barry K."/>
            <person name="LaButti K."/>
            <person name="Ng V."/>
            <person name="Ahrendt S."/>
            <person name="Min B."/>
            <person name="Choi I.G."/>
            <person name="Park H."/>
            <person name="Plett J.M."/>
            <person name="Magnuson J."/>
            <person name="Spatafora J.W."/>
            <person name="Nagy L.G."/>
            <person name="Henrissat B."/>
            <person name="Grigoriev I.V."/>
            <person name="Yang Z.L."/>
            <person name="Xu J."/>
            <person name="Martin F.M."/>
        </authorList>
    </citation>
    <scope>NUCLEOTIDE SEQUENCE</scope>
    <source>
        <strain evidence="1">ATCC 28755</strain>
    </source>
</reference>
<name>A0ACB7ZR63_9AGAM</name>
<organism evidence="1 2">
    <name type="scientific">Hygrophoropsis aurantiaca</name>
    <dbReference type="NCBI Taxonomy" id="72124"/>
    <lineage>
        <taxon>Eukaryota</taxon>
        <taxon>Fungi</taxon>
        <taxon>Dikarya</taxon>
        <taxon>Basidiomycota</taxon>
        <taxon>Agaricomycotina</taxon>
        <taxon>Agaricomycetes</taxon>
        <taxon>Agaricomycetidae</taxon>
        <taxon>Boletales</taxon>
        <taxon>Coniophorineae</taxon>
        <taxon>Hygrophoropsidaceae</taxon>
        <taxon>Hygrophoropsis</taxon>
    </lineage>
</organism>
<sequence>MTLPACPLHSLLCVVHPVLVSSFASPRLRDASSRLRGTSSRLCAPWPIPSLRPRALHTEIENILPSAFSTSDPHSPSPIRILQSDPHPPSQIHILQSLPHPPRPFSTSDPHLPVPELTLANRPPLPQVRIRRVGHQTYIEVYRDTASLSLQAIATAKGTPDYKRGYRRSFQRGDKVPLVVDAPPNLNNGAGAEPPKSVSQRALSASVVIEPGGADPRTSKGPKRI</sequence>
<evidence type="ECO:0000313" key="2">
    <source>
        <dbReference type="Proteomes" id="UP000790377"/>
    </source>
</evidence>
<comment type="caution">
    <text evidence="1">The sequence shown here is derived from an EMBL/GenBank/DDBJ whole genome shotgun (WGS) entry which is preliminary data.</text>
</comment>
<keyword evidence="2" id="KW-1185">Reference proteome</keyword>